<organism evidence="3 4">
    <name type="scientific">Actinopolyspora mzabensis</name>
    <dbReference type="NCBI Taxonomy" id="995066"/>
    <lineage>
        <taxon>Bacteria</taxon>
        <taxon>Bacillati</taxon>
        <taxon>Actinomycetota</taxon>
        <taxon>Actinomycetes</taxon>
        <taxon>Actinopolysporales</taxon>
        <taxon>Actinopolysporaceae</taxon>
        <taxon>Actinopolyspora</taxon>
    </lineage>
</organism>
<evidence type="ECO:0000313" key="3">
    <source>
        <dbReference type="EMBL" id="SDK18787.1"/>
    </source>
</evidence>
<accession>A0A1G8ZUX4</accession>
<feature type="region of interest" description="Disordered" evidence="1">
    <location>
        <begin position="1"/>
        <end position="98"/>
    </location>
</feature>
<dbReference type="AlphaFoldDB" id="A0A1G8ZUX4"/>
<dbReference type="EMBL" id="FNFM01000005">
    <property type="protein sequence ID" value="SDK18787.1"/>
    <property type="molecule type" value="Genomic_DNA"/>
</dbReference>
<sequence>MTHPPRRSGPGGRARPPENGTGDHRADPSTSWQRAAPSQQPVGQPLPPGHRGPPPSERHVPGTPPPPPDWGDPAFNRGLPENAPREPFEPAPPAARRSRRRWVLPALLGALLAGVATGGYFLFLAGPDDPRPAATNLLDRINDGRFDSLEQELCSANRAKLLQQLEQLSAGEFDLNLGEISARGDSATVRVTGTYSAGSASYRVDQSLGLRWEDGRWRLCDLAR</sequence>
<keyword evidence="2" id="KW-0812">Transmembrane</keyword>
<protein>
    <recommendedName>
        <fullName evidence="5">DUF4878 domain-containing protein</fullName>
    </recommendedName>
</protein>
<feature type="transmembrane region" description="Helical" evidence="2">
    <location>
        <begin position="102"/>
        <end position="123"/>
    </location>
</feature>
<dbReference type="Proteomes" id="UP000199213">
    <property type="component" value="Unassembled WGS sequence"/>
</dbReference>
<evidence type="ECO:0000313" key="4">
    <source>
        <dbReference type="Proteomes" id="UP000199213"/>
    </source>
</evidence>
<reference evidence="4" key="1">
    <citation type="submission" date="2016-10" db="EMBL/GenBank/DDBJ databases">
        <authorList>
            <person name="Varghese N."/>
            <person name="Submissions S."/>
        </authorList>
    </citation>
    <scope>NUCLEOTIDE SEQUENCE [LARGE SCALE GENOMIC DNA]</scope>
    <source>
        <strain evidence="4">DSM 45460</strain>
    </source>
</reference>
<name>A0A1G8ZUX4_ACTMZ</name>
<evidence type="ECO:0000256" key="2">
    <source>
        <dbReference type="SAM" id="Phobius"/>
    </source>
</evidence>
<feature type="compositionally biased region" description="Pro residues" evidence="1">
    <location>
        <begin position="44"/>
        <end position="55"/>
    </location>
</feature>
<gene>
    <name evidence="3" type="ORF">SAMN04487820_105148</name>
</gene>
<evidence type="ECO:0008006" key="5">
    <source>
        <dbReference type="Google" id="ProtNLM"/>
    </source>
</evidence>
<keyword evidence="2" id="KW-0472">Membrane</keyword>
<keyword evidence="4" id="KW-1185">Reference proteome</keyword>
<proteinExistence type="predicted"/>
<keyword evidence="2" id="KW-1133">Transmembrane helix</keyword>
<evidence type="ECO:0000256" key="1">
    <source>
        <dbReference type="SAM" id="MobiDB-lite"/>
    </source>
</evidence>
<feature type="compositionally biased region" description="Polar residues" evidence="1">
    <location>
        <begin position="28"/>
        <end position="42"/>
    </location>
</feature>